<dbReference type="Proteomes" id="UP001196413">
    <property type="component" value="Unassembled WGS sequence"/>
</dbReference>
<evidence type="ECO:0000313" key="1">
    <source>
        <dbReference type="EMBL" id="KAJ1361820.1"/>
    </source>
</evidence>
<protein>
    <submittedName>
        <fullName evidence="1">Uncharacterized protein</fullName>
    </submittedName>
</protein>
<gene>
    <name evidence="1" type="ORF">KIN20_021169</name>
</gene>
<proteinExistence type="predicted"/>
<accession>A0AAD5MNJ8</accession>
<dbReference type="AlphaFoldDB" id="A0AAD5MNJ8"/>
<comment type="caution">
    <text evidence="1">The sequence shown here is derived from an EMBL/GenBank/DDBJ whole genome shotgun (WGS) entry which is preliminary data.</text>
</comment>
<name>A0AAD5MNJ8_PARTN</name>
<organism evidence="1 2">
    <name type="scientific">Parelaphostrongylus tenuis</name>
    <name type="common">Meningeal worm</name>
    <dbReference type="NCBI Taxonomy" id="148309"/>
    <lineage>
        <taxon>Eukaryota</taxon>
        <taxon>Metazoa</taxon>
        <taxon>Ecdysozoa</taxon>
        <taxon>Nematoda</taxon>
        <taxon>Chromadorea</taxon>
        <taxon>Rhabditida</taxon>
        <taxon>Rhabditina</taxon>
        <taxon>Rhabditomorpha</taxon>
        <taxon>Strongyloidea</taxon>
        <taxon>Metastrongylidae</taxon>
        <taxon>Parelaphostrongylus</taxon>
    </lineage>
</organism>
<dbReference type="EMBL" id="JAHQIW010004273">
    <property type="protein sequence ID" value="KAJ1361820.1"/>
    <property type="molecule type" value="Genomic_DNA"/>
</dbReference>
<keyword evidence="2" id="KW-1185">Reference proteome</keyword>
<evidence type="ECO:0000313" key="2">
    <source>
        <dbReference type="Proteomes" id="UP001196413"/>
    </source>
</evidence>
<reference evidence="1" key="1">
    <citation type="submission" date="2021-06" db="EMBL/GenBank/DDBJ databases">
        <title>Parelaphostrongylus tenuis whole genome reference sequence.</title>
        <authorList>
            <person name="Garwood T.J."/>
            <person name="Larsen P.A."/>
            <person name="Fountain-Jones N.M."/>
            <person name="Garbe J.R."/>
            <person name="Macchietto M.G."/>
            <person name="Kania S.A."/>
            <person name="Gerhold R.W."/>
            <person name="Richards J.E."/>
            <person name="Wolf T.M."/>
        </authorList>
    </citation>
    <scope>NUCLEOTIDE SEQUENCE</scope>
    <source>
        <strain evidence="1">MNPRO001-30</strain>
        <tissue evidence="1">Meninges</tissue>
    </source>
</reference>
<sequence>MLSESLERGEPTGLFLHATGKDGGAAGALSGHSRINGATGDTGDRMIIRSEMERIAKWLEVLWDTHMSNGSSLHYLYSRYSQKVIGVYEESRWTLEVAD</sequence>